<dbReference type="PANTHER" id="PTHR48105">
    <property type="entry name" value="THIOREDOXIN REDUCTASE 1-RELATED-RELATED"/>
    <property type="match status" value="1"/>
</dbReference>
<proteinExistence type="predicted"/>
<dbReference type="SUPFAM" id="SSF51206">
    <property type="entry name" value="cAMP-binding domain-like"/>
    <property type="match status" value="1"/>
</dbReference>
<dbReference type="SUPFAM" id="SSF51905">
    <property type="entry name" value="FAD/NAD(P)-binding domain"/>
    <property type="match status" value="1"/>
</dbReference>
<evidence type="ECO:0000259" key="5">
    <source>
        <dbReference type="PROSITE" id="PS50042"/>
    </source>
</evidence>
<dbReference type="InterPro" id="IPR050097">
    <property type="entry name" value="Ferredoxin-NADP_redctase_2"/>
</dbReference>
<dbReference type="Proteomes" id="UP000198983">
    <property type="component" value="Chromosome I"/>
</dbReference>
<sequence>MNDRAPSTPPEPSTQVETHDATGAYPRLDAPQIDALTARGSRRTAEVGDVLFREGDEPYDFFVVVSGKVANVADHGTPEERVISVHGAGRFLGELGVLTGQPSFFTAVVVEAGEVLDVPPEALREVVAHDPALGDLILRAFLLRRSLLIEFGVGVRIVGSCYSRDTRRLREFAARNRLPHRFVDLDKDAGVEELLRSLAFRPEDTPIVILGGRHVLRNPSNAELAQRLGLLVPEPSTPLHDLVVVGAGPAGLAASVYAASEGMAVITLDSVATGGQAGTSSRIENYLGFPSGISGAELAERAVLQAEKFGARMHIPATATGLKQDAGHYVVDVEDGPPVLSRSVLIATGARYRRLPVPRLEEFEPTSIYYAATEQEALWCGRVQVAVVGGGNSAGQATLFLSNTASRVILLVREDDLGTNMSRYLVDEIRRLPQVEVRTHTEVRELVGDGTLEALVVEDNHTGKREEVPARALFVFIGSTPCTWWLGDDVARDENGFVRTGSDVERDGSYPGTFLETSLPGVFAAGDVRSGSIKRVASAVGEGAMAVRLSYAHLTRGEGYTVGRR</sequence>
<evidence type="ECO:0000313" key="7">
    <source>
        <dbReference type="Proteomes" id="UP000198983"/>
    </source>
</evidence>
<gene>
    <name evidence="6" type="ORF">SAMN04489717_3688</name>
</gene>
<feature type="region of interest" description="Disordered" evidence="4">
    <location>
        <begin position="1"/>
        <end position="30"/>
    </location>
</feature>
<dbReference type="EMBL" id="LT629732">
    <property type="protein sequence ID" value="SDS73543.1"/>
    <property type="molecule type" value="Genomic_DNA"/>
</dbReference>
<dbReference type="PRINTS" id="PR00368">
    <property type="entry name" value="FADPNR"/>
</dbReference>
<dbReference type="OrthoDB" id="109585at2"/>
<evidence type="ECO:0000256" key="3">
    <source>
        <dbReference type="ARBA" id="ARBA00048132"/>
    </source>
</evidence>
<reference evidence="6 7" key="1">
    <citation type="submission" date="2016-10" db="EMBL/GenBank/DDBJ databases">
        <authorList>
            <person name="de Groot N.N."/>
        </authorList>
    </citation>
    <scope>NUCLEOTIDE SEQUENCE [LARGE SCALE GENOMIC DNA]</scope>
    <source>
        <strain evidence="6 7">DSM 22024</strain>
    </source>
</reference>
<dbReference type="InterPro" id="IPR036188">
    <property type="entry name" value="FAD/NAD-bd_sf"/>
</dbReference>
<dbReference type="InterPro" id="IPR023753">
    <property type="entry name" value="FAD/NAD-binding_dom"/>
</dbReference>
<dbReference type="Pfam" id="PF07992">
    <property type="entry name" value="Pyr_redox_2"/>
    <property type="match status" value="1"/>
</dbReference>
<protein>
    <submittedName>
        <fullName evidence="6">Thioredoxin reductase (NADPH)</fullName>
    </submittedName>
</protein>
<dbReference type="CDD" id="cd00038">
    <property type="entry name" value="CAP_ED"/>
    <property type="match status" value="1"/>
</dbReference>
<dbReference type="STRING" id="117157.SAMN04489717_3688"/>
<dbReference type="Pfam" id="PF00027">
    <property type="entry name" value="cNMP_binding"/>
    <property type="match status" value="1"/>
</dbReference>
<dbReference type="PROSITE" id="PS50042">
    <property type="entry name" value="CNMP_BINDING_3"/>
    <property type="match status" value="1"/>
</dbReference>
<keyword evidence="7" id="KW-1185">Reference proteome</keyword>
<dbReference type="InterPro" id="IPR018490">
    <property type="entry name" value="cNMP-bd_dom_sf"/>
</dbReference>
<comment type="catalytic activity">
    <reaction evidence="3">
        <text>[thioredoxin]-dithiol + NADP(+) = [thioredoxin]-disulfide + NADPH + H(+)</text>
        <dbReference type="Rhea" id="RHEA:20345"/>
        <dbReference type="Rhea" id="RHEA-COMP:10698"/>
        <dbReference type="Rhea" id="RHEA-COMP:10700"/>
        <dbReference type="ChEBI" id="CHEBI:15378"/>
        <dbReference type="ChEBI" id="CHEBI:29950"/>
        <dbReference type="ChEBI" id="CHEBI:50058"/>
        <dbReference type="ChEBI" id="CHEBI:57783"/>
        <dbReference type="ChEBI" id="CHEBI:58349"/>
        <dbReference type="EC" id="1.8.1.9"/>
    </reaction>
</comment>
<dbReference type="GO" id="GO:0004791">
    <property type="term" value="F:thioredoxin-disulfide reductase (NADPH) activity"/>
    <property type="evidence" value="ECO:0007669"/>
    <property type="project" value="UniProtKB-EC"/>
</dbReference>
<dbReference type="InterPro" id="IPR014710">
    <property type="entry name" value="RmlC-like_jellyroll"/>
</dbReference>
<dbReference type="Gene3D" id="2.60.120.10">
    <property type="entry name" value="Jelly Rolls"/>
    <property type="match status" value="1"/>
</dbReference>
<evidence type="ECO:0000256" key="4">
    <source>
        <dbReference type="SAM" id="MobiDB-lite"/>
    </source>
</evidence>
<dbReference type="SMART" id="SM00100">
    <property type="entry name" value="cNMP"/>
    <property type="match status" value="1"/>
</dbReference>
<accession>A0A1H1UM53</accession>
<dbReference type="Gene3D" id="3.50.50.60">
    <property type="entry name" value="FAD/NAD(P)-binding domain"/>
    <property type="match status" value="2"/>
</dbReference>
<dbReference type="PRINTS" id="PR00469">
    <property type="entry name" value="PNDRDTASEII"/>
</dbReference>
<organism evidence="6 7">
    <name type="scientific">Actinopolymorpha singaporensis</name>
    <dbReference type="NCBI Taxonomy" id="117157"/>
    <lineage>
        <taxon>Bacteria</taxon>
        <taxon>Bacillati</taxon>
        <taxon>Actinomycetota</taxon>
        <taxon>Actinomycetes</taxon>
        <taxon>Propionibacteriales</taxon>
        <taxon>Actinopolymorphaceae</taxon>
        <taxon>Actinopolymorpha</taxon>
    </lineage>
</organism>
<dbReference type="InterPro" id="IPR000595">
    <property type="entry name" value="cNMP-bd_dom"/>
</dbReference>
<keyword evidence="1" id="KW-0285">Flavoprotein</keyword>
<evidence type="ECO:0000256" key="1">
    <source>
        <dbReference type="ARBA" id="ARBA00022630"/>
    </source>
</evidence>
<keyword evidence="2" id="KW-0560">Oxidoreductase</keyword>
<name>A0A1H1UM53_9ACTN</name>
<evidence type="ECO:0000313" key="6">
    <source>
        <dbReference type="EMBL" id="SDS73543.1"/>
    </source>
</evidence>
<dbReference type="AlphaFoldDB" id="A0A1H1UM53"/>
<feature type="domain" description="Cyclic nucleotide-binding" evidence="5">
    <location>
        <begin position="24"/>
        <end position="144"/>
    </location>
</feature>
<evidence type="ECO:0000256" key="2">
    <source>
        <dbReference type="ARBA" id="ARBA00023002"/>
    </source>
</evidence>